<proteinExistence type="predicted"/>
<keyword evidence="4" id="KW-1185">Reference proteome</keyword>
<dbReference type="InterPro" id="IPR018770">
    <property type="entry name" value="ChloroindolylP_hydrolase"/>
</dbReference>
<reference evidence="3 4" key="1">
    <citation type="submission" date="2022-10" db="EMBL/GenBank/DDBJ databases">
        <title>Description of Fervidibacillus gen. nov. in the family Fervidibacillaceae fam. nov. with two species, Fervidibacillus albus sp. nov., and Fervidibacillus halotolerans sp. nov., isolated from tidal flat sediments.</title>
        <authorList>
            <person name="Kwon K.K."/>
            <person name="Yang S.-H."/>
        </authorList>
    </citation>
    <scope>NUCLEOTIDE SEQUENCE [LARGE SCALE GENOMIC DNA]</scope>
    <source>
        <strain evidence="3 4">DSM 23332</strain>
    </source>
</reference>
<keyword evidence="2" id="KW-0472">Membrane</keyword>
<evidence type="ECO:0000313" key="3">
    <source>
        <dbReference type="EMBL" id="MCU9594916.1"/>
    </source>
</evidence>
<name>A0ABT2WIU9_9BACI</name>
<evidence type="ECO:0000256" key="2">
    <source>
        <dbReference type="SAM" id="Phobius"/>
    </source>
</evidence>
<dbReference type="EMBL" id="JAOUSE010000033">
    <property type="protein sequence ID" value="MCU9594916.1"/>
    <property type="molecule type" value="Genomic_DNA"/>
</dbReference>
<feature type="coiled-coil region" evidence="1">
    <location>
        <begin position="63"/>
        <end position="90"/>
    </location>
</feature>
<keyword evidence="2" id="KW-1133">Transmembrane helix</keyword>
<accession>A0ABT2WIU9</accession>
<feature type="transmembrane region" description="Helical" evidence="2">
    <location>
        <begin position="7"/>
        <end position="27"/>
    </location>
</feature>
<dbReference type="RefSeq" id="WP_263061876.1">
    <property type="nucleotide sequence ID" value="NZ_JAOUSE010000033.1"/>
</dbReference>
<evidence type="ECO:0000313" key="4">
    <source>
        <dbReference type="Proteomes" id="UP001208656"/>
    </source>
</evidence>
<dbReference type="Proteomes" id="UP001208656">
    <property type="component" value="Unassembled WGS sequence"/>
</dbReference>
<keyword evidence="2" id="KW-0812">Transmembrane</keyword>
<protein>
    <submittedName>
        <fullName evidence="3">5-bromo-4-chloroindolyl phosphate hydrolysis family protein</fullName>
    </submittedName>
</protein>
<comment type="caution">
    <text evidence="3">The sequence shown here is derived from an EMBL/GenBank/DDBJ whole genome shotgun (WGS) entry which is preliminary data.</text>
</comment>
<dbReference type="Pfam" id="PF10112">
    <property type="entry name" value="Halogen_Hydrol"/>
    <property type="match status" value="1"/>
</dbReference>
<feature type="transmembrane region" description="Helical" evidence="2">
    <location>
        <begin position="33"/>
        <end position="51"/>
    </location>
</feature>
<evidence type="ECO:0000256" key="1">
    <source>
        <dbReference type="SAM" id="Coils"/>
    </source>
</evidence>
<organism evidence="3 4">
    <name type="scientific">Pallidibacillus thermolactis</name>
    <dbReference type="NCBI Taxonomy" id="251051"/>
    <lineage>
        <taxon>Bacteria</taxon>
        <taxon>Bacillati</taxon>
        <taxon>Bacillota</taxon>
        <taxon>Bacilli</taxon>
        <taxon>Bacillales</taxon>
        <taxon>Bacillaceae</taxon>
        <taxon>Pallidibacillus</taxon>
    </lineage>
</organism>
<keyword evidence="1" id="KW-0175">Coiled coil</keyword>
<gene>
    <name evidence="3" type="ORF">OEV82_10750</name>
</gene>
<sequence length="206" mass="24495">MKGILYFIIRFLVAGATWGLSWPIYWLVLDQEFWLSGLYGLLSGVSMYYLLKFLMIRHLVNQNGLTRREYKLVERNLKDAKEKISRLQRAFLKVHNLPSAKKNFETLRLVYKIYNITKKEPRRFFLAQEFYYSHLDSLVDIIEKYTFLASQPVKDAELVKSLNDTKQTLDDIVELIEDDLRNMIDNDIDTLQFELEVAKKSIDRKR</sequence>